<sequence>MLLGPGSVSYCHTCSSSKASRLSITCVSFLCLQNGNEKNQTTTYPSGFKLKDDNNAPGMIVTSQPAFKISQPVRRRGDDKWPPKGAFEEPQMEVREFNIPKKGSKDYSKFFAQNALPHNHAAYRAPPGTQHFQVEEKDEVEVYKEEETRPPHRD</sequence>
<dbReference type="Proteomes" id="UP000770661">
    <property type="component" value="Unassembled WGS sequence"/>
</dbReference>
<reference evidence="2" key="1">
    <citation type="submission" date="2020-07" db="EMBL/GenBank/DDBJ databases">
        <title>The High-quality genome of the commercially important snow crab, Chionoecetes opilio.</title>
        <authorList>
            <person name="Jeong J.-H."/>
            <person name="Ryu S."/>
        </authorList>
    </citation>
    <scope>NUCLEOTIDE SEQUENCE</scope>
    <source>
        <strain evidence="2">MADBK_172401_WGS</strain>
        <tissue evidence="2">Digestive gland</tissue>
    </source>
</reference>
<evidence type="ECO:0000256" key="1">
    <source>
        <dbReference type="SAM" id="MobiDB-lite"/>
    </source>
</evidence>
<gene>
    <name evidence="2" type="ORF">GWK47_032311</name>
</gene>
<protein>
    <submittedName>
        <fullName evidence="2">Uncharacterized protein</fullName>
    </submittedName>
</protein>
<dbReference type="AlphaFoldDB" id="A0A8J5D1Q2"/>
<dbReference type="EMBL" id="JACEEZ010002116">
    <property type="protein sequence ID" value="KAG0728521.1"/>
    <property type="molecule type" value="Genomic_DNA"/>
</dbReference>
<keyword evidence="3" id="KW-1185">Reference proteome</keyword>
<proteinExistence type="predicted"/>
<feature type="compositionally biased region" description="Basic and acidic residues" evidence="1">
    <location>
        <begin position="140"/>
        <end position="154"/>
    </location>
</feature>
<feature type="region of interest" description="Disordered" evidence="1">
    <location>
        <begin position="124"/>
        <end position="154"/>
    </location>
</feature>
<organism evidence="2 3">
    <name type="scientific">Chionoecetes opilio</name>
    <name type="common">Atlantic snow crab</name>
    <name type="synonym">Cancer opilio</name>
    <dbReference type="NCBI Taxonomy" id="41210"/>
    <lineage>
        <taxon>Eukaryota</taxon>
        <taxon>Metazoa</taxon>
        <taxon>Ecdysozoa</taxon>
        <taxon>Arthropoda</taxon>
        <taxon>Crustacea</taxon>
        <taxon>Multicrustacea</taxon>
        <taxon>Malacostraca</taxon>
        <taxon>Eumalacostraca</taxon>
        <taxon>Eucarida</taxon>
        <taxon>Decapoda</taxon>
        <taxon>Pleocyemata</taxon>
        <taxon>Brachyura</taxon>
        <taxon>Eubrachyura</taxon>
        <taxon>Majoidea</taxon>
        <taxon>Majidae</taxon>
        <taxon>Chionoecetes</taxon>
    </lineage>
</organism>
<name>A0A8J5D1Q2_CHIOP</name>
<evidence type="ECO:0000313" key="2">
    <source>
        <dbReference type="EMBL" id="KAG0728521.1"/>
    </source>
</evidence>
<dbReference type="OrthoDB" id="1293114at2759"/>
<evidence type="ECO:0000313" key="3">
    <source>
        <dbReference type="Proteomes" id="UP000770661"/>
    </source>
</evidence>
<accession>A0A8J5D1Q2</accession>
<comment type="caution">
    <text evidence="2">The sequence shown here is derived from an EMBL/GenBank/DDBJ whole genome shotgun (WGS) entry which is preliminary data.</text>
</comment>